<dbReference type="EMBL" id="JAMYEC010000007">
    <property type="protein sequence ID" value="MDX2335589.1"/>
    <property type="molecule type" value="Genomic_DNA"/>
</dbReference>
<reference evidence="2 3" key="1">
    <citation type="journal article" date="2023" name="FEMS Microbes">
        <title>Whole genomes of deep-sea sponge-associated bacteria exhibit high novel natural product potential.</title>
        <authorList>
            <person name="Hesketh-Best P.J."/>
            <person name="January G.G."/>
            <person name="Koch M.J."/>
            <person name="Warburton P.J."/>
            <person name="Howell K.L."/>
            <person name="Upton M."/>
        </authorList>
    </citation>
    <scope>NUCLEOTIDE SEQUENCE [LARGE SCALE GENOMIC DNA]</scope>
    <source>
        <strain evidence="2 3">PC206-O</strain>
    </source>
</reference>
<evidence type="ECO:0000313" key="2">
    <source>
        <dbReference type="EMBL" id="MDX2335589.1"/>
    </source>
</evidence>
<dbReference type="Gene3D" id="1.20.58.1000">
    <property type="entry name" value="Metal-sensitive repressor, helix protomer"/>
    <property type="match status" value="1"/>
</dbReference>
<dbReference type="PANTHER" id="PTHR33677">
    <property type="entry name" value="TRANSCRIPTIONAL REPRESSOR FRMR-RELATED"/>
    <property type="match status" value="1"/>
</dbReference>
<evidence type="ECO:0000256" key="1">
    <source>
        <dbReference type="ARBA" id="ARBA00005260"/>
    </source>
</evidence>
<protein>
    <submittedName>
        <fullName evidence="2">Metal-sensitive transcriptional regulator</fullName>
    </submittedName>
</protein>
<dbReference type="CDD" id="cd10148">
    <property type="entry name" value="CsoR-like_DUF156"/>
    <property type="match status" value="1"/>
</dbReference>
<dbReference type="InterPro" id="IPR038390">
    <property type="entry name" value="Metal_Tscrpt_repr_sf"/>
</dbReference>
<accession>A0ABU4KRS9</accession>
<evidence type="ECO:0000313" key="3">
    <source>
        <dbReference type="Proteomes" id="UP001272940"/>
    </source>
</evidence>
<proteinExistence type="inferred from homology"/>
<organism evidence="2 3">
    <name type="scientific">Brevundimonas vesicularis</name>
    <name type="common">Pseudomonas vesicularis</name>
    <dbReference type="NCBI Taxonomy" id="41276"/>
    <lineage>
        <taxon>Bacteria</taxon>
        <taxon>Pseudomonadati</taxon>
        <taxon>Pseudomonadota</taxon>
        <taxon>Alphaproteobacteria</taxon>
        <taxon>Caulobacterales</taxon>
        <taxon>Caulobacteraceae</taxon>
        <taxon>Brevundimonas</taxon>
    </lineage>
</organism>
<name>A0ABU4KRS9_BREVE</name>
<dbReference type="PANTHER" id="PTHR33677:SF3">
    <property type="entry name" value="COPPER-SENSING TRANSCRIPTIONAL REPRESSOR RICR"/>
    <property type="match status" value="1"/>
</dbReference>
<dbReference type="Proteomes" id="UP001272940">
    <property type="component" value="Unassembled WGS sequence"/>
</dbReference>
<dbReference type="RefSeq" id="WP_174523843.1">
    <property type="nucleotide sequence ID" value="NZ_JAMYEC010000007.1"/>
</dbReference>
<dbReference type="InterPro" id="IPR003735">
    <property type="entry name" value="Metal_Tscrpt_repr"/>
</dbReference>
<sequence>MGDPRYDPTMHHHDKPALTKRLNRIEGQVRGVSRMVEDGRYCIDILTQVRAIKAALGRFENEMLKGHLSHCVEDAIVSGDPAEQRRKIEEIIALLDRVG</sequence>
<gene>
    <name evidence="2" type="ORF">NJD11_11650</name>
</gene>
<comment type="similarity">
    <text evidence="1">Belongs to the FrmR/RcnR family.</text>
</comment>
<dbReference type="Pfam" id="PF02583">
    <property type="entry name" value="Trns_repr_metal"/>
    <property type="match status" value="1"/>
</dbReference>
<keyword evidence="3" id="KW-1185">Reference proteome</keyword>
<comment type="caution">
    <text evidence="2">The sequence shown here is derived from an EMBL/GenBank/DDBJ whole genome shotgun (WGS) entry which is preliminary data.</text>
</comment>